<sequence>MFITRFSHHIEFEKRFSKHTISAYLQDLSQFESFLSSNELDFDSVTHRDIRTWLVGLMADSGPRTVNRKLSSLRAFYKFLNREGLSTANPLVQIKALKTPKRLPVALHQNDLNQLLDHHDYFSQDFGGLRDRLVIEFLFGTGIRLAELLGVRESDINFYEQTVLVNGKRNKQRIIPLNKTLIELITHYIKEKHTQGFSCCSDVLILTDKGKAAYSGLIYRIVTKHLSYITSKEKKSPHILRHSFATNLLDNGADLNSVKELLGHSSLASTQVYTHTTVEKLKTIYKQAHPKA</sequence>
<dbReference type="Pfam" id="PF02899">
    <property type="entry name" value="Phage_int_SAM_1"/>
    <property type="match status" value="1"/>
</dbReference>
<evidence type="ECO:0000256" key="7">
    <source>
        <dbReference type="ARBA" id="ARBA00023172"/>
    </source>
</evidence>
<evidence type="ECO:0000256" key="2">
    <source>
        <dbReference type="ARBA" id="ARBA00022490"/>
    </source>
</evidence>
<dbReference type="InterPro" id="IPR050090">
    <property type="entry name" value="Tyrosine_recombinase_XerCD"/>
</dbReference>
<dbReference type="InterPro" id="IPR011010">
    <property type="entry name" value="DNA_brk_join_enz"/>
</dbReference>
<dbReference type="InterPro" id="IPR044068">
    <property type="entry name" value="CB"/>
</dbReference>
<dbReference type="PANTHER" id="PTHR30349">
    <property type="entry name" value="PHAGE INTEGRASE-RELATED"/>
    <property type="match status" value="1"/>
</dbReference>
<dbReference type="GO" id="GO:0006310">
    <property type="term" value="P:DNA recombination"/>
    <property type="evidence" value="ECO:0007669"/>
    <property type="project" value="UniProtKB-KW"/>
</dbReference>
<accession>A0A2T0UBA0</accession>
<evidence type="ECO:0000256" key="3">
    <source>
        <dbReference type="ARBA" id="ARBA00022618"/>
    </source>
</evidence>
<evidence type="ECO:0000313" key="12">
    <source>
        <dbReference type="EMBL" id="PRY55087.1"/>
    </source>
</evidence>
<dbReference type="SUPFAM" id="SSF56349">
    <property type="entry name" value="DNA breaking-rejoining enzymes"/>
    <property type="match status" value="1"/>
</dbReference>
<evidence type="ECO:0000256" key="6">
    <source>
        <dbReference type="ARBA" id="ARBA00023125"/>
    </source>
</evidence>
<comment type="subcellular location">
    <subcellularLocation>
        <location evidence="1">Cytoplasm</location>
    </subcellularLocation>
</comment>
<feature type="domain" description="Core-binding (CB)" evidence="11">
    <location>
        <begin position="1"/>
        <end position="81"/>
    </location>
</feature>
<dbReference type="AlphaFoldDB" id="A0A2T0UBA0"/>
<dbReference type="Gene3D" id="1.10.150.130">
    <property type="match status" value="1"/>
</dbReference>
<dbReference type="Pfam" id="PF00589">
    <property type="entry name" value="Phage_integrase"/>
    <property type="match status" value="1"/>
</dbReference>
<dbReference type="OrthoDB" id="9801717at2"/>
<protein>
    <submittedName>
        <fullName evidence="12">Integrase/recombinase XerC</fullName>
    </submittedName>
</protein>
<dbReference type="GO" id="GO:0051301">
    <property type="term" value="P:cell division"/>
    <property type="evidence" value="ECO:0007669"/>
    <property type="project" value="UniProtKB-KW"/>
</dbReference>
<dbReference type="InterPro" id="IPR004107">
    <property type="entry name" value="Integrase_SAM-like_N"/>
</dbReference>
<evidence type="ECO:0000256" key="1">
    <source>
        <dbReference type="ARBA" id="ARBA00004496"/>
    </source>
</evidence>
<keyword evidence="7" id="KW-0233">DNA recombination</keyword>
<keyword evidence="4" id="KW-0159">Chromosome partition</keyword>
<dbReference type="InterPro" id="IPR013762">
    <property type="entry name" value="Integrase-like_cat_sf"/>
</dbReference>
<dbReference type="PROSITE" id="PS51900">
    <property type="entry name" value="CB"/>
    <property type="match status" value="1"/>
</dbReference>
<dbReference type="GO" id="GO:0003677">
    <property type="term" value="F:DNA binding"/>
    <property type="evidence" value="ECO:0007669"/>
    <property type="project" value="UniProtKB-UniRule"/>
</dbReference>
<dbReference type="InterPro" id="IPR002104">
    <property type="entry name" value="Integrase_catalytic"/>
</dbReference>
<evidence type="ECO:0000256" key="4">
    <source>
        <dbReference type="ARBA" id="ARBA00022829"/>
    </source>
</evidence>
<feature type="domain" description="Tyr recombinase" evidence="10">
    <location>
        <begin position="102"/>
        <end position="286"/>
    </location>
</feature>
<keyword evidence="8" id="KW-0131">Cell cycle</keyword>
<dbReference type="GO" id="GO:0005737">
    <property type="term" value="C:cytoplasm"/>
    <property type="evidence" value="ECO:0007669"/>
    <property type="project" value="UniProtKB-SubCell"/>
</dbReference>
<evidence type="ECO:0000256" key="8">
    <source>
        <dbReference type="ARBA" id="ARBA00023306"/>
    </source>
</evidence>
<dbReference type="GO" id="GO:0007059">
    <property type="term" value="P:chromosome segregation"/>
    <property type="evidence" value="ECO:0007669"/>
    <property type="project" value="UniProtKB-KW"/>
</dbReference>
<keyword evidence="3" id="KW-0132">Cell division</keyword>
<gene>
    <name evidence="12" type="ORF">B0I27_10147</name>
</gene>
<dbReference type="Proteomes" id="UP000238034">
    <property type="component" value="Unassembled WGS sequence"/>
</dbReference>
<keyword evidence="13" id="KW-1185">Reference proteome</keyword>
<organism evidence="12 13">
    <name type="scientific">Arcticibacter pallidicorallinus</name>
    <dbReference type="NCBI Taxonomy" id="1259464"/>
    <lineage>
        <taxon>Bacteria</taxon>
        <taxon>Pseudomonadati</taxon>
        <taxon>Bacteroidota</taxon>
        <taxon>Sphingobacteriia</taxon>
        <taxon>Sphingobacteriales</taxon>
        <taxon>Sphingobacteriaceae</taxon>
        <taxon>Arcticibacter</taxon>
    </lineage>
</organism>
<keyword evidence="6 9" id="KW-0238">DNA-binding</keyword>
<dbReference type="Gene3D" id="1.10.443.10">
    <property type="entry name" value="Intergrase catalytic core"/>
    <property type="match status" value="1"/>
</dbReference>
<comment type="caution">
    <text evidence="12">The sequence shown here is derived from an EMBL/GenBank/DDBJ whole genome shotgun (WGS) entry which is preliminary data.</text>
</comment>
<dbReference type="RefSeq" id="WP_106290233.1">
    <property type="nucleotide sequence ID" value="NZ_PVTH01000001.1"/>
</dbReference>
<proteinExistence type="predicted"/>
<keyword evidence="5" id="KW-0229">DNA integration</keyword>
<dbReference type="PROSITE" id="PS51898">
    <property type="entry name" value="TYR_RECOMBINASE"/>
    <property type="match status" value="1"/>
</dbReference>
<evidence type="ECO:0000256" key="9">
    <source>
        <dbReference type="PROSITE-ProRule" id="PRU01248"/>
    </source>
</evidence>
<evidence type="ECO:0000259" key="10">
    <source>
        <dbReference type="PROSITE" id="PS51898"/>
    </source>
</evidence>
<reference evidence="12 13" key="1">
    <citation type="submission" date="2018-03" db="EMBL/GenBank/DDBJ databases">
        <title>Genomic Encyclopedia of Type Strains, Phase III (KMG-III): the genomes of soil and plant-associated and newly described type strains.</title>
        <authorList>
            <person name="Whitman W."/>
        </authorList>
    </citation>
    <scope>NUCLEOTIDE SEQUENCE [LARGE SCALE GENOMIC DNA]</scope>
    <source>
        <strain evidence="12 13">CGMCC 1.9313</strain>
    </source>
</reference>
<evidence type="ECO:0000313" key="13">
    <source>
        <dbReference type="Proteomes" id="UP000238034"/>
    </source>
</evidence>
<dbReference type="EMBL" id="PVTH01000001">
    <property type="protein sequence ID" value="PRY55087.1"/>
    <property type="molecule type" value="Genomic_DNA"/>
</dbReference>
<dbReference type="InterPro" id="IPR010998">
    <property type="entry name" value="Integrase_recombinase_N"/>
</dbReference>
<dbReference type="GO" id="GO:0015074">
    <property type="term" value="P:DNA integration"/>
    <property type="evidence" value="ECO:0007669"/>
    <property type="project" value="UniProtKB-KW"/>
</dbReference>
<evidence type="ECO:0000256" key="5">
    <source>
        <dbReference type="ARBA" id="ARBA00022908"/>
    </source>
</evidence>
<evidence type="ECO:0000259" key="11">
    <source>
        <dbReference type="PROSITE" id="PS51900"/>
    </source>
</evidence>
<keyword evidence="2" id="KW-0963">Cytoplasm</keyword>
<name>A0A2T0UBA0_9SPHI</name>
<dbReference type="PANTHER" id="PTHR30349:SF77">
    <property type="entry name" value="TYROSINE RECOMBINASE XERC"/>
    <property type="match status" value="1"/>
</dbReference>